<comment type="caution">
    <text evidence="1">The sequence shown here is derived from an EMBL/GenBank/DDBJ whole genome shotgun (WGS) entry which is preliminary data.</text>
</comment>
<name>A0ABP8Q1I3_9GAMM</name>
<dbReference type="EMBL" id="BAABFC010000007">
    <property type="protein sequence ID" value="GAA4496117.1"/>
    <property type="molecule type" value="Genomic_DNA"/>
</dbReference>
<keyword evidence="2" id="KW-1185">Reference proteome</keyword>
<proteinExistence type="predicted"/>
<gene>
    <name evidence="1" type="ORF">GCM10023095_10600</name>
</gene>
<evidence type="ECO:0000313" key="1">
    <source>
        <dbReference type="EMBL" id="GAA4496117.1"/>
    </source>
</evidence>
<evidence type="ECO:0000313" key="2">
    <source>
        <dbReference type="Proteomes" id="UP001501321"/>
    </source>
</evidence>
<organism evidence="1 2">
    <name type="scientific">Pseudaeromonas paramecii</name>
    <dbReference type="NCBI Taxonomy" id="2138166"/>
    <lineage>
        <taxon>Bacteria</taxon>
        <taxon>Pseudomonadati</taxon>
        <taxon>Pseudomonadota</taxon>
        <taxon>Gammaproteobacteria</taxon>
        <taxon>Aeromonadales</taxon>
        <taxon>Aeromonadaceae</taxon>
        <taxon>Pseudaeromonas</taxon>
    </lineage>
</organism>
<protein>
    <submittedName>
        <fullName evidence="1">Uncharacterized protein</fullName>
    </submittedName>
</protein>
<sequence>MRWGTIYQCSNCGQPWYLDANAQFMNFVPRERIRLIQEWNERPILIGSEHLSKLKEIGRTPPDLYGNGAEFNETPCGVLTKSGERIDLAIVSIQRHAPFEDWRQYRLASEIESIYSSPYALPLHVRVATSRADEIRMGFAPTLVELPNGQVVVLNWRQNFFVREEIDAGAIMLSQKRLDMKSPPEIYSPPKNITYFVADTLIEERLKVSPSSQSFNADPQKAGLLRKLFRFLRAG</sequence>
<accession>A0ABP8Q1I3</accession>
<reference evidence="2" key="1">
    <citation type="journal article" date="2019" name="Int. J. Syst. Evol. Microbiol.">
        <title>The Global Catalogue of Microorganisms (GCM) 10K type strain sequencing project: providing services to taxonomists for standard genome sequencing and annotation.</title>
        <authorList>
            <consortium name="The Broad Institute Genomics Platform"/>
            <consortium name="The Broad Institute Genome Sequencing Center for Infectious Disease"/>
            <person name="Wu L."/>
            <person name="Ma J."/>
        </authorList>
    </citation>
    <scope>NUCLEOTIDE SEQUENCE [LARGE SCALE GENOMIC DNA]</scope>
    <source>
        <strain evidence="2">JCM 32226</strain>
    </source>
</reference>
<dbReference type="Proteomes" id="UP001501321">
    <property type="component" value="Unassembled WGS sequence"/>
</dbReference>